<dbReference type="Gene3D" id="3.90.1150.10">
    <property type="entry name" value="Aspartate Aminotransferase, domain 1"/>
    <property type="match status" value="1"/>
</dbReference>
<dbReference type="SUPFAM" id="SSF53383">
    <property type="entry name" value="PLP-dependent transferases"/>
    <property type="match status" value="1"/>
</dbReference>
<gene>
    <name evidence="4" type="ORF">EZS27_020149</name>
</gene>
<comment type="cofactor">
    <cofactor evidence="1">
        <name>pyridoxal 5'-phosphate</name>
        <dbReference type="ChEBI" id="CHEBI:597326"/>
    </cofactor>
</comment>
<dbReference type="InterPro" id="IPR000277">
    <property type="entry name" value="Cys/Met-Metab_PyrdxlP-dep_enz"/>
</dbReference>
<proteinExistence type="inferred from homology"/>
<dbReference type="GO" id="GO:0005737">
    <property type="term" value="C:cytoplasm"/>
    <property type="evidence" value="ECO:0007669"/>
    <property type="project" value="TreeGrafter"/>
</dbReference>
<dbReference type="AlphaFoldDB" id="A0A5J4RCN1"/>
<evidence type="ECO:0000256" key="3">
    <source>
        <dbReference type="ARBA" id="ARBA00022898"/>
    </source>
</evidence>
<dbReference type="InterPro" id="IPR015422">
    <property type="entry name" value="PyrdxlP-dep_Trfase_small"/>
</dbReference>
<dbReference type="CDD" id="cd00614">
    <property type="entry name" value="CGS_like"/>
    <property type="match status" value="1"/>
</dbReference>
<dbReference type="Pfam" id="PF01053">
    <property type="entry name" value="Cys_Met_Meta_PP"/>
    <property type="match status" value="1"/>
</dbReference>
<evidence type="ECO:0000256" key="2">
    <source>
        <dbReference type="ARBA" id="ARBA00009077"/>
    </source>
</evidence>
<dbReference type="PANTHER" id="PTHR11808">
    <property type="entry name" value="TRANS-SULFURATION ENZYME FAMILY MEMBER"/>
    <property type="match status" value="1"/>
</dbReference>
<dbReference type="GO" id="GO:0019343">
    <property type="term" value="P:cysteine biosynthetic process via cystathionine"/>
    <property type="evidence" value="ECO:0007669"/>
    <property type="project" value="TreeGrafter"/>
</dbReference>
<accession>A0A5J4RCN1</accession>
<dbReference type="InterPro" id="IPR015424">
    <property type="entry name" value="PyrdxlP-dep_Trfase"/>
</dbReference>
<comment type="similarity">
    <text evidence="2">Belongs to the trans-sulfuration enzymes family.</text>
</comment>
<comment type="caution">
    <text evidence="4">The sequence shown here is derived from an EMBL/GenBank/DDBJ whole genome shotgun (WGS) entry which is preliminary data.</text>
</comment>
<keyword evidence="3" id="KW-0663">Pyridoxal phosphate</keyword>
<evidence type="ECO:0000256" key="1">
    <source>
        <dbReference type="ARBA" id="ARBA00001933"/>
    </source>
</evidence>
<keyword evidence="4" id="KW-0456">Lyase</keyword>
<dbReference type="EC" id="4.4.1.1" evidence="4"/>
<sequence>MKITTKHGFSTKAIHVGEELDFREGAAGDVVVPIHLSTTFARVKTAKATTGYDYTRSLNPTRKALESKLAALENAKYGLAFSSGLAAESTVLLSLLSPGDHIVAFDDLYGGTKRLFESVFSNYDIDVSYANAADASLFEKAIKPSTKLVWIESPTNPMLKLSDIRAIAAITREHGVILVVDNTFLSPYFQKPLDLGADVVVHSSTKYIGGHSDVLGGAVMVNNDTYYERIQYHQNAVGAVLAPFDSYLTLRGIKTLSLRMEQHQKNTLEIAHYLEKHPKVSKVIYPGLKSHPQHDLIKTQASGFGGVLSFEIKGSSVDAERFLEKLELFILAESKT</sequence>
<dbReference type="InterPro" id="IPR054542">
    <property type="entry name" value="Cys_met_metab_PP"/>
</dbReference>
<dbReference type="PROSITE" id="PS00868">
    <property type="entry name" value="CYS_MET_METAB_PP"/>
    <property type="match status" value="1"/>
</dbReference>
<dbReference type="GO" id="GO:0004123">
    <property type="term" value="F:cystathionine gamma-lyase activity"/>
    <property type="evidence" value="ECO:0007669"/>
    <property type="project" value="TreeGrafter"/>
</dbReference>
<dbReference type="InterPro" id="IPR015421">
    <property type="entry name" value="PyrdxlP-dep_Trfase_major"/>
</dbReference>
<dbReference type="PANTHER" id="PTHR11808:SF15">
    <property type="entry name" value="CYSTATHIONINE GAMMA-LYASE"/>
    <property type="match status" value="1"/>
</dbReference>
<dbReference type="PIRSF" id="PIRSF001434">
    <property type="entry name" value="CGS"/>
    <property type="match status" value="1"/>
</dbReference>
<dbReference type="EMBL" id="SNRY01001399">
    <property type="protein sequence ID" value="KAA6331214.1"/>
    <property type="molecule type" value="Genomic_DNA"/>
</dbReference>
<dbReference type="FunFam" id="3.40.640.10:FF:000009">
    <property type="entry name" value="Cystathionine gamma-synthase homolog"/>
    <property type="match status" value="1"/>
</dbReference>
<reference evidence="4" key="1">
    <citation type="submission" date="2019-03" db="EMBL/GenBank/DDBJ databases">
        <title>Single cell metagenomics reveals metabolic interactions within the superorganism composed of flagellate Streblomastix strix and complex community of Bacteroidetes bacteria on its surface.</title>
        <authorList>
            <person name="Treitli S.C."/>
            <person name="Kolisko M."/>
            <person name="Husnik F."/>
            <person name="Keeling P."/>
            <person name="Hampl V."/>
        </authorList>
    </citation>
    <scope>NUCLEOTIDE SEQUENCE</scope>
    <source>
        <strain evidence="4">STM</strain>
    </source>
</reference>
<dbReference type="GO" id="GO:0019346">
    <property type="term" value="P:transsulfuration"/>
    <property type="evidence" value="ECO:0007669"/>
    <property type="project" value="InterPro"/>
</dbReference>
<protein>
    <submittedName>
        <fullName evidence="4">Cystathionine gamma-lyase</fullName>
        <ecNumber evidence="4">4.4.1.1</ecNumber>
    </submittedName>
</protein>
<organism evidence="4">
    <name type="scientific">termite gut metagenome</name>
    <dbReference type="NCBI Taxonomy" id="433724"/>
    <lineage>
        <taxon>unclassified sequences</taxon>
        <taxon>metagenomes</taxon>
        <taxon>organismal metagenomes</taxon>
    </lineage>
</organism>
<name>A0A5J4RCN1_9ZZZZ</name>
<dbReference type="GO" id="GO:0030170">
    <property type="term" value="F:pyridoxal phosphate binding"/>
    <property type="evidence" value="ECO:0007669"/>
    <property type="project" value="InterPro"/>
</dbReference>
<dbReference type="Gene3D" id="3.40.640.10">
    <property type="entry name" value="Type I PLP-dependent aspartate aminotransferase-like (Major domain)"/>
    <property type="match status" value="1"/>
</dbReference>
<evidence type="ECO:0000313" key="4">
    <source>
        <dbReference type="EMBL" id="KAA6331214.1"/>
    </source>
</evidence>